<name>A0A6A6MR03_HEVBR</name>
<dbReference type="EMBL" id="JAAGAX010000005">
    <property type="protein sequence ID" value="KAF2314706.1"/>
    <property type="molecule type" value="Genomic_DNA"/>
</dbReference>
<sequence length="103" mass="11471">MECGKVISNHHGNRDALAQSGLSCRMGALSGWSSNLCSLRMVSVAQTFKIGPNTVVQCITIYTVGRKTILPFPTIPSMEVGRIYEQSGQQILLLEHFLFWRML</sequence>
<organism evidence="1 2">
    <name type="scientific">Hevea brasiliensis</name>
    <name type="common">Para rubber tree</name>
    <name type="synonym">Siphonia brasiliensis</name>
    <dbReference type="NCBI Taxonomy" id="3981"/>
    <lineage>
        <taxon>Eukaryota</taxon>
        <taxon>Viridiplantae</taxon>
        <taxon>Streptophyta</taxon>
        <taxon>Embryophyta</taxon>
        <taxon>Tracheophyta</taxon>
        <taxon>Spermatophyta</taxon>
        <taxon>Magnoliopsida</taxon>
        <taxon>eudicotyledons</taxon>
        <taxon>Gunneridae</taxon>
        <taxon>Pentapetalae</taxon>
        <taxon>rosids</taxon>
        <taxon>fabids</taxon>
        <taxon>Malpighiales</taxon>
        <taxon>Euphorbiaceae</taxon>
        <taxon>Crotonoideae</taxon>
        <taxon>Micrandreae</taxon>
        <taxon>Hevea</taxon>
    </lineage>
</organism>
<reference evidence="1 2" key="1">
    <citation type="journal article" date="2020" name="Mol. Plant">
        <title>The Chromosome-Based Rubber Tree Genome Provides New Insights into Spurge Genome Evolution and Rubber Biosynthesis.</title>
        <authorList>
            <person name="Liu J."/>
            <person name="Shi C."/>
            <person name="Shi C.C."/>
            <person name="Li W."/>
            <person name="Zhang Q.J."/>
            <person name="Zhang Y."/>
            <person name="Li K."/>
            <person name="Lu H.F."/>
            <person name="Shi C."/>
            <person name="Zhu S.T."/>
            <person name="Xiao Z.Y."/>
            <person name="Nan H."/>
            <person name="Yue Y."/>
            <person name="Zhu X.G."/>
            <person name="Wu Y."/>
            <person name="Hong X.N."/>
            <person name="Fan G.Y."/>
            <person name="Tong Y."/>
            <person name="Zhang D."/>
            <person name="Mao C.L."/>
            <person name="Liu Y.L."/>
            <person name="Hao S.J."/>
            <person name="Liu W.Q."/>
            <person name="Lv M.Q."/>
            <person name="Zhang H.B."/>
            <person name="Liu Y."/>
            <person name="Hu-Tang G.R."/>
            <person name="Wang J.P."/>
            <person name="Wang J.H."/>
            <person name="Sun Y.H."/>
            <person name="Ni S.B."/>
            <person name="Chen W.B."/>
            <person name="Zhang X.C."/>
            <person name="Jiao Y.N."/>
            <person name="Eichler E.E."/>
            <person name="Li G.H."/>
            <person name="Liu X."/>
            <person name="Gao L.Z."/>
        </authorList>
    </citation>
    <scope>NUCLEOTIDE SEQUENCE [LARGE SCALE GENOMIC DNA]</scope>
    <source>
        <strain evidence="2">cv. GT1</strain>
        <tissue evidence="1">Leaf</tissue>
    </source>
</reference>
<gene>
    <name evidence="1" type="ORF">GH714_030114</name>
</gene>
<evidence type="ECO:0000313" key="1">
    <source>
        <dbReference type="EMBL" id="KAF2314706.1"/>
    </source>
</evidence>
<comment type="caution">
    <text evidence="1">The sequence shown here is derived from an EMBL/GenBank/DDBJ whole genome shotgun (WGS) entry which is preliminary data.</text>
</comment>
<evidence type="ECO:0000313" key="2">
    <source>
        <dbReference type="Proteomes" id="UP000467840"/>
    </source>
</evidence>
<protein>
    <submittedName>
        <fullName evidence="1">Uncharacterized protein</fullName>
    </submittedName>
</protein>
<keyword evidence="2" id="KW-1185">Reference proteome</keyword>
<dbReference type="Proteomes" id="UP000467840">
    <property type="component" value="Chromosome 15"/>
</dbReference>
<dbReference type="AlphaFoldDB" id="A0A6A6MR03"/>
<accession>A0A6A6MR03</accession>
<proteinExistence type="predicted"/>